<dbReference type="AlphaFoldDB" id="A0A8J2LZL6"/>
<protein>
    <submittedName>
        <fullName evidence="1">Uncharacterized protein</fullName>
    </submittedName>
</protein>
<dbReference type="Proteomes" id="UP000746747">
    <property type="component" value="Unassembled WGS sequence"/>
</dbReference>
<proteinExistence type="predicted"/>
<evidence type="ECO:0000313" key="2">
    <source>
        <dbReference type="Proteomes" id="UP000746747"/>
    </source>
</evidence>
<organism evidence="1 2">
    <name type="scientific">Cercopithifilaria johnstoni</name>
    <dbReference type="NCBI Taxonomy" id="2874296"/>
    <lineage>
        <taxon>Eukaryota</taxon>
        <taxon>Metazoa</taxon>
        <taxon>Ecdysozoa</taxon>
        <taxon>Nematoda</taxon>
        <taxon>Chromadorea</taxon>
        <taxon>Rhabditida</taxon>
        <taxon>Spirurina</taxon>
        <taxon>Spiruromorpha</taxon>
        <taxon>Filarioidea</taxon>
        <taxon>Onchocercidae</taxon>
        <taxon>Cercopithifilaria</taxon>
    </lineage>
</organism>
<comment type="caution">
    <text evidence="1">The sequence shown here is derived from an EMBL/GenBank/DDBJ whole genome shotgun (WGS) entry which is preliminary data.</text>
</comment>
<gene>
    <name evidence="1" type="ORF">CJOHNSTONI_LOCUS6252</name>
</gene>
<accession>A0A8J2LZL6</accession>
<dbReference type="EMBL" id="CAKAEH010001442">
    <property type="protein sequence ID" value="CAG9536318.1"/>
    <property type="molecule type" value="Genomic_DNA"/>
</dbReference>
<sequence>MFLSAIQKCCSTFACTSALTAGTTSYPGLHLQSDSVSLDQCHSTNARLKTEPSFKKSPHLEIKKLESPVTKDFLEYSEDGKSQILEKNSKDPEKQSLAQLGSRKEFYLRENEVKMAKSTGVGIGDKRLEAYLMSALFSKSPDGSTLNGINISVFDLHSRRFAERLLSAGVSSLSIIETSQHEAQKAKSSQLEVWSLQFPCRSERIVSLMYIDL</sequence>
<dbReference type="OrthoDB" id="5861416at2759"/>
<keyword evidence="2" id="KW-1185">Reference proteome</keyword>
<name>A0A8J2LZL6_9BILA</name>
<reference evidence="1" key="1">
    <citation type="submission" date="2021-09" db="EMBL/GenBank/DDBJ databases">
        <authorList>
            <consortium name="Pathogen Informatics"/>
        </authorList>
    </citation>
    <scope>NUCLEOTIDE SEQUENCE</scope>
</reference>
<evidence type="ECO:0000313" key="1">
    <source>
        <dbReference type="EMBL" id="CAG9536318.1"/>
    </source>
</evidence>